<organism evidence="1 2">
    <name type="scientific">Albidovulum marisflavi</name>
    <dbReference type="NCBI Taxonomy" id="2984159"/>
    <lineage>
        <taxon>Bacteria</taxon>
        <taxon>Pseudomonadati</taxon>
        <taxon>Pseudomonadota</taxon>
        <taxon>Alphaproteobacteria</taxon>
        <taxon>Rhodobacterales</taxon>
        <taxon>Paracoccaceae</taxon>
        <taxon>Albidovulum</taxon>
    </lineage>
</organism>
<dbReference type="Proteomes" id="UP001652542">
    <property type="component" value="Unassembled WGS sequence"/>
</dbReference>
<evidence type="ECO:0000313" key="1">
    <source>
        <dbReference type="EMBL" id="MCV2870383.1"/>
    </source>
</evidence>
<keyword evidence="2" id="KW-1185">Reference proteome</keyword>
<dbReference type="RefSeq" id="WP_263736063.1">
    <property type="nucleotide sequence ID" value="NZ_JAOWKY010000006.1"/>
</dbReference>
<name>A0ABT2ZGW1_9RHOB</name>
<gene>
    <name evidence="1" type="ORF">OEW28_17350</name>
</gene>
<proteinExistence type="predicted"/>
<sequence>MTGIATLIAHVGGVGDSLIRRPAQRRAQMQMNHAAFESSPALRVSLKRGLSRQAVEAAARTAPDLPQLFRQASELRPNRKALERVARRIKARSGVVRVALSADGKALVFVTRAAREIRACVEGEEVFRETGLIYLRARVGIDGDDLTFRLSAVGFCGHALERLVERSTLRLDQPLIPALDTEAIQIFRSWDTARLIVDAGDEYYRAATSGLWAGGYDRMAIDDDWNLRSRDDMTLPIFSARTFLSEAEMRPTLWLRWKDDPGCRMA</sequence>
<dbReference type="EMBL" id="JAOWKY010000006">
    <property type="protein sequence ID" value="MCV2870383.1"/>
    <property type="molecule type" value="Genomic_DNA"/>
</dbReference>
<comment type="caution">
    <text evidence="1">The sequence shown here is derived from an EMBL/GenBank/DDBJ whole genome shotgun (WGS) entry which is preliminary data.</text>
</comment>
<protein>
    <submittedName>
        <fullName evidence="1">Uncharacterized protein</fullName>
    </submittedName>
</protein>
<evidence type="ECO:0000313" key="2">
    <source>
        <dbReference type="Proteomes" id="UP001652542"/>
    </source>
</evidence>
<reference evidence="1 2" key="1">
    <citation type="submission" date="2022-10" db="EMBL/GenBank/DDBJ databases">
        <title>Defluviimonas sp. nov., isolated from ocean surface water.</title>
        <authorList>
            <person name="He W."/>
            <person name="Wang L."/>
            <person name="Zhang D.-F."/>
        </authorList>
    </citation>
    <scope>NUCLEOTIDE SEQUENCE [LARGE SCALE GENOMIC DNA]</scope>
    <source>
        <strain evidence="1 2">WL0002</strain>
    </source>
</reference>
<accession>A0ABT2ZGW1</accession>